<dbReference type="Pfam" id="PF02767">
    <property type="entry name" value="DNA_pol3_beta_2"/>
    <property type="match status" value="1"/>
</dbReference>
<dbReference type="CDD" id="cd00140">
    <property type="entry name" value="beta_clamp"/>
    <property type="match status" value="1"/>
</dbReference>
<name>A0A9D9INC4_9BACT</name>
<dbReference type="InterPro" id="IPR022634">
    <property type="entry name" value="DNA_polIII_beta_N"/>
</dbReference>
<gene>
    <name evidence="14" type="primary">dnaN</name>
    <name evidence="14" type="ORF">IAB91_07805</name>
</gene>
<sequence>MKFVISSSELLRGILAVSKAIPAKSALPILENFLFVLKGETLEITASDTELTLKTEVEVESTAEEGKIAVPANHLTNLLKELPDQPLTIKTLNDTSFECSWATGTSTLPYFPAVDYPDILSTGSDAISIDFPAQSLAEGISGTIYATADDEIRPVMNGILFDIDTEYTTLVATDSHKLICYTTKDVKSPEKASFILHKRPAGVLRSILGKNTETVQVTFDSKAVIFKFDSTTMVCLLVVGKYPKYRDVIPQNNSNILRIDRVQLLNTVRRVSVCANKASNHIKFDLKNGSIEVSAQDLGFSIAAYEKISCQYDGEELTIGFKSSFLIEILNNMTCNSLVIKFADSRHAALIVPAEDEAESEKICGIIMPIMIA</sequence>
<dbReference type="Pfam" id="PF00712">
    <property type="entry name" value="DNA_pol3_beta"/>
    <property type="match status" value="1"/>
</dbReference>
<evidence type="ECO:0000313" key="14">
    <source>
        <dbReference type="EMBL" id="MBO8475176.1"/>
    </source>
</evidence>
<dbReference type="InterPro" id="IPR022637">
    <property type="entry name" value="DNA_polIII_beta_cen"/>
</dbReference>
<dbReference type="Pfam" id="PF02768">
    <property type="entry name" value="DNA_pol3_beta_3"/>
    <property type="match status" value="1"/>
</dbReference>
<comment type="subcellular location">
    <subcellularLocation>
        <location evidence="1 10">Cytoplasm</location>
    </subcellularLocation>
</comment>
<dbReference type="Gene3D" id="3.70.10.10">
    <property type="match status" value="1"/>
</dbReference>
<evidence type="ECO:0000256" key="5">
    <source>
        <dbReference type="ARBA" id="ARBA00022679"/>
    </source>
</evidence>
<dbReference type="PANTHER" id="PTHR30478">
    <property type="entry name" value="DNA POLYMERASE III SUBUNIT BETA"/>
    <property type="match status" value="1"/>
</dbReference>
<evidence type="ECO:0000256" key="2">
    <source>
        <dbReference type="ARBA" id="ARBA00010752"/>
    </source>
</evidence>
<evidence type="ECO:0000256" key="3">
    <source>
        <dbReference type="ARBA" id="ARBA00021035"/>
    </source>
</evidence>
<evidence type="ECO:0000259" key="12">
    <source>
        <dbReference type="Pfam" id="PF02767"/>
    </source>
</evidence>
<keyword evidence="5 10" id="KW-0808">Transferase</keyword>
<dbReference type="InterPro" id="IPR046938">
    <property type="entry name" value="DNA_clamp_sf"/>
</dbReference>
<organism evidence="14 15">
    <name type="scientific">Candidatus Cryptobacteroides faecigallinarum</name>
    <dbReference type="NCBI Taxonomy" id="2840763"/>
    <lineage>
        <taxon>Bacteria</taxon>
        <taxon>Pseudomonadati</taxon>
        <taxon>Bacteroidota</taxon>
        <taxon>Bacteroidia</taxon>
        <taxon>Bacteroidales</taxon>
        <taxon>Candidatus Cryptobacteroides</taxon>
    </lineage>
</organism>
<dbReference type="GO" id="GO:0003677">
    <property type="term" value="F:DNA binding"/>
    <property type="evidence" value="ECO:0007669"/>
    <property type="project" value="UniProtKB-UniRule"/>
</dbReference>
<dbReference type="PIRSF" id="PIRSF000804">
    <property type="entry name" value="DNA_pol_III_b"/>
    <property type="match status" value="1"/>
</dbReference>
<evidence type="ECO:0000259" key="11">
    <source>
        <dbReference type="Pfam" id="PF00712"/>
    </source>
</evidence>
<dbReference type="InterPro" id="IPR001001">
    <property type="entry name" value="DNA_polIII_beta"/>
</dbReference>
<feature type="domain" description="DNA polymerase III beta sliding clamp C-terminal" evidence="13">
    <location>
        <begin position="247"/>
        <end position="359"/>
    </location>
</feature>
<feature type="domain" description="DNA polymerase III beta sliding clamp N-terminal" evidence="11">
    <location>
        <begin position="1"/>
        <end position="118"/>
    </location>
</feature>
<comment type="caution">
    <text evidence="14">The sequence shown here is derived from an EMBL/GenBank/DDBJ whole genome shotgun (WGS) entry which is preliminary data.</text>
</comment>
<comment type="function">
    <text evidence="10">Confers DNA tethering and processivity to DNA polymerases and other proteins. Acts as a clamp, forming a ring around DNA (a reaction catalyzed by the clamp-loading complex) which diffuses in an ATP-independent manner freely and bidirectionally along dsDNA. Initially characterized for its ability to contact the catalytic subunit of DNA polymerase III (Pol III), a complex, multichain enzyme responsible for most of the replicative synthesis in bacteria; Pol III exhibits 3'-5' exonuclease proofreading activity. The beta chain is required for initiation of replication as well as for processivity of DNA replication.</text>
</comment>
<reference evidence="14" key="1">
    <citation type="submission" date="2020-10" db="EMBL/GenBank/DDBJ databases">
        <authorList>
            <person name="Gilroy R."/>
        </authorList>
    </citation>
    <scope>NUCLEOTIDE SEQUENCE</scope>
    <source>
        <strain evidence="14">B1-13419</strain>
    </source>
</reference>
<evidence type="ECO:0000256" key="6">
    <source>
        <dbReference type="ARBA" id="ARBA00022695"/>
    </source>
</evidence>
<dbReference type="GO" id="GO:0003887">
    <property type="term" value="F:DNA-directed DNA polymerase activity"/>
    <property type="evidence" value="ECO:0007669"/>
    <property type="project" value="UniProtKB-UniRule"/>
</dbReference>
<dbReference type="NCBIfam" id="TIGR00663">
    <property type="entry name" value="dnan"/>
    <property type="match status" value="1"/>
</dbReference>
<dbReference type="EMBL" id="JADIMD010000117">
    <property type="protein sequence ID" value="MBO8475176.1"/>
    <property type="molecule type" value="Genomic_DNA"/>
</dbReference>
<evidence type="ECO:0000256" key="9">
    <source>
        <dbReference type="ARBA" id="ARBA00023125"/>
    </source>
</evidence>
<keyword evidence="7 10" id="KW-0235">DNA replication</keyword>
<keyword evidence="8 10" id="KW-0239">DNA-directed DNA polymerase</keyword>
<reference evidence="14" key="2">
    <citation type="journal article" date="2021" name="PeerJ">
        <title>Extensive microbial diversity within the chicken gut microbiome revealed by metagenomics and culture.</title>
        <authorList>
            <person name="Gilroy R."/>
            <person name="Ravi A."/>
            <person name="Getino M."/>
            <person name="Pursley I."/>
            <person name="Horton D.L."/>
            <person name="Alikhan N.F."/>
            <person name="Baker D."/>
            <person name="Gharbi K."/>
            <person name="Hall N."/>
            <person name="Watson M."/>
            <person name="Adriaenssens E.M."/>
            <person name="Foster-Nyarko E."/>
            <person name="Jarju S."/>
            <person name="Secka A."/>
            <person name="Antonio M."/>
            <person name="Oren A."/>
            <person name="Chaudhuri R.R."/>
            <person name="La Ragione R."/>
            <person name="Hildebrand F."/>
            <person name="Pallen M.J."/>
        </authorList>
    </citation>
    <scope>NUCLEOTIDE SEQUENCE</scope>
    <source>
        <strain evidence="14">B1-13419</strain>
    </source>
</reference>
<dbReference type="SUPFAM" id="SSF55979">
    <property type="entry name" value="DNA clamp"/>
    <property type="match status" value="3"/>
</dbReference>
<dbReference type="GO" id="GO:0006271">
    <property type="term" value="P:DNA strand elongation involved in DNA replication"/>
    <property type="evidence" value="ECO:0007669"/>
    <property type="project" value="TreeGrafter"/>
</dbReference>
<protein>
    <recommendedName>
        <fullName evidence="3 10">Beta sliding clamp</fullName>
    </recommendedName>
</protein>
<evidence type="ECO:0000256" key="8">
    <source>
        <dbReference type="ARBA" id="ARBA00022932"/>
    </source>
</evidence>
<dbReference type="InterPro" id="IPR022635">
    <property type="entry name" value="DNA_polIII_beta_C"/>
</dbReference>
<dbReference type="SMART" id="SM00480">
    <property type="entry name" value="POL3Bc"/>
    <property type="match status" value="1"/>
</dbReference>
<proteinExistence type="inferred from homology"/>
<dbReference type="GO" id="GO:0009360">
    <property type="term" value="C:DNA polymerase III complex"/>
    <property type="evidence" value="ECO:0007669"/>
    <property type="project" value="InterPro"/>
</dbReference>
<dbReference type="AlphaFoldDB" id="A0A9D9INC4"/>
<comment type="subunit">
    <text evidence="10">Forms a ring-shaped head-to-tail homodimer around DNA.</text>
</comment>
<dbReference type="PANTHER" id="PTHR30478:SF0">
    <property type="entry name" value="BETA SLIDING CLAMP"/>
    <property type="match status" value="1"/>
</dbReference>
<dbReference type="GO" id="GO:0005737">
    <property type="term" value="C:cytoplasm"/>
    <property type="evidence" value="ECO:0007669"/>
    <property type="project" value="UniProtKB-SubCell"/>
</dbReference>
<keyword evidence="6 10" id="KW-0548">Nucleotidyltransferase</keyword>
<keyword evidence="9" id="KW-0238">DNA-binding</keyword>
<dbReference type="Proteomes" id="UP000823757">
    <property type="component" value="Unassembled WGS sequence"/>
</dbReference>
<evidence type="ECO:0000256" key="10">
    <source>
        <dbReference type="PIRNR" id="PIRNR000804"/>
    </source>
</evidence>
<comment type="similarity">
    <text evidence="2 10">Belongs to the beta sliding clamp family.</text>
</comment>
<evidence type="ECO:0000256" key="7">
    <source>
        <dbReference type="ARBA" id="ARBA00022705"/>
    </source>
</evidence>
<accession>A0A9D9INC4</accession>
<keyword evidence="4 10" id="KW-0963">Cytoplasm</keyword>
<dbReference type="Gene3D" id="3.10.150.10">
    <property type="entry name" value="DNA Polymerase III, subunit A, domain 2"/>
    <property type="match status" value="1"/>
</dbReference>
<evidence type="ECO:0000259" key="13">
    <source>
        <dbReference type="Pfam" id="PF02768"/>
    </source>
</evidence>
<evidence type="ECO:0000313" key="15">
    <source>
        <dbReference type="Proteomes" id="UP000823757"/>
    </source>
</evidence>
<dbReference type="GO" id="GO:0008408">
    <property type="term" value="F:3'-5' exonuclease activity"/>
    <property type="evidence" value="ECO:0007669"/>
    <property type="project" value="InterPro"/>
</dbReference>
<feature type="domain" description="DNA polymerase III beta sliding clamp central" evidence="12">
    <location>
        <begin position="132"/>
        <end position="244"/>
    </location>
</feature>
<evidence type="ECO:0000256" key="1">
    <source>
        <dbReference type="ARBA" id="ARBA00004496"/>
    </source>
</evidence>
<evidence type="ECO:0000256" key="4">
    <source>
        <dbReference type="ARBA" id="ARBA00022490"/>
    </source>
</evidence>